<organism evidence="4 5">
    <name type="scientific">Cytobacillus firmus</name>
    <name type="common">Bacillus firmus</name>
    <dbReference type="NCBI Taxonomy" id="1399"/>
    <lineage>
        <taxon>Bacteria</taxon>
        <taxon>Bacillati</taxon>
        <taxon>Bacillota</taxon>
        <taxon>Bacilli</taxon>
        <taxon>Bacillales</taxon>
        <taxon>Bacillaceae</taxon>
        <taxon>Cytobacillus</taxon>
    </lineage>
</organism>
<accession>A0A366JLC4</accession>
<dbReference type="PANTHER" id="PTHR43681:SF1">
    <property type="entry name" value="SARCALUMENIN"/>
    <property type="match status" value="1"/>
</dbReference>
<dbReference type="EMBL" id="QNSF01000014">
    <property type="protein sequence ID" value="RBP88433.1"/>
    <property type="molecule type" value="Genomic_DNA"/>
</dbReference>
<dbReference type="Gene3D" id="3.40.50.300">
    <property type="entry name" value="P-loop containing nucleotide triphosphate hydrolases"/>
    <property type="match status" value="1"/>
</dbReference>
<dbReference type="SMART" id="SM00028">
    <property type="entry name" value="TPR"/>
    <property type="match status" value="2"/>
</dbReference>
<dbReference type="OrthoDB" id="2953146at2"/>
<evidence type="ECO:0000256" key="2">
    <source>
        <dbReference type="SAM" id="Coils"/>
    </source>
</evidence>
<dbReference type="SUPFAM" id="SSF48452">
    <property type="entry name" value="TPR-like"/>
    <property type="match status" value="1"/>
</dbReference>
<feature type="domain" description="Dynamin N-terminal" evidence="3">
    <location>
        <begin position="381"/>
        <end position="514"/>
    </location>
</feature>
<proteinExistence type="predicted"/>
<keyword evidence="5" id="KW-1185">Reference proteome</keyword>
<keyword evidence="1" id="KW-0802">TPR repeat</keyword>
<dbReference type="Proteomes" id="UP000252731">
    <property type="component" value="Unassembled WGS sequence"/>
</dbReference>
<dbReference type="Gene3D" id="1.25.40.10">
    <property type="entry name" value="Tetratricopeptide repeat domain"/>
    <property type="match status" value="1"/>
</dbReference>
<dbReference type="Pfam" id="PF13181">
    <property type="entry name" value="TPR_8"/>
    <property type="match status" value="1"/>
</dbReference>
<comment type="caution">
    <text evidence="4">The sequence shown here is derived from an EMBL/GenBank/DDBJ whole genome shotgun (WGS) entry which is preliminary data.</text>
</comment>
<dbReference type="InterPro" id="IPR027417">
    <property type="entry name" value="P-loop_NTPase"/>
</dbReference>
<dbReference type="Pfam" id="PF00350">
    <property type="entry name" value="Dynamin_N"/>
    <property type="match status" value="1"/>
</dbReference>
<dbReference type="AlphaFoldDB" id="A0A366JLC4"/>
<dbReference type="RefSeq" id="WP_113884891.1">
    <property type="nucleotide sequence ID" value="NZ_QNSF01000014.1"/>
</dbReference>
<name>A0A366JLC4_CYTFI</name>
<keyword evidence="2" id="KW-0175">Coiled coil</keyword>
<sequence length="916" mass="106441">MTLEKQLISKTFYETFMESNENVHPIRVLGELYVAEQQNEVPDLTNIRFAQGEVYFLNKDYEAAIFKWESIPNELGPWAQKNMADAYFELDLLSNAEDFYKSIETDSEVLKTEVLLQLFSLYIQRGKLEMAVESIKEAVRLNPDYPDVTDLARGFFEEHSDWGNAVELAVNEAIRTESLSWFEVLHSYVDQGRTAKMEPNYFSEALSVLYRVDQAHFESLSAALWNSYKKSDLYFSWLKEYNHLLLNMEPGRSHTWSLLSELYKDTYFELISGKHLIRDLSHLIPNHITNWVKIASPSHSLVSASAVLAWSEIFPSNIDSSAVSEAEGLVNRSVRYQDGLEESFKLFENVMKWAKEKGVLMGERFEWMVRELLDLDAGHLLIAGAASNGKSSFVNTLLGEELMGDSTSASVLFKDSDEAEIHAVTDEEVRSISDLEDFRQSAEKSQQTLIRCRMPFAFLQNNRLAVIDTPGLAGQSKFRNGVFQYLHFADSMLFVLNADSPLTDKELDLAVRMREQAPELPIHFLLSKMDRIPDSQDAMDLLDETQSRVHTYFPKAKVFAFSAYYESESQLNDLAVFIKSIMDGRNRKEERTAKVLYYIKKSIKFLLEKRVEMENSLIDTIKWNEEMVTKLKGANNQLSDMEEEKIRTIKKSYSQIKDKMRQDLEKRIPELLRNCSEMVTEDSDFGKIHTELNDEMNNRVHEYIEETVLPDFHVSIQEWIAESEGEFRSSQAYLDEMSESFNELYDGEEKISLDCDFRVLDDWRRDADRMTRGSVQLDKANILNRFSPSQFLLKSAGKLLGAIQQNKAMLHNKYKQFIEHEDYSEIAESITNKFMQQFELFEKSLERDIKMFFRNPFDVLNHTVEETYKDIAENKEALSDMRKNPEIYQDPLTLFDLKLRQFEWITSAGEKVKEYR</sequence>
<dbReference type="InterPro" id="IPR019734">
    <property type="entry name" value="TPR_rpt"/>
</dbReference>
<dbReference type="STRING" id="1399.VL14_10520"/>
<dbReference type="InterPro" id="IPR051943">
    <property type="entry name" value="TRAFAC_Dynamin-like_GTPase"/>
</dbReference>
<dbReference type="InterPro" id="IPR045063">
    <property type="entry name" value="Dynamin_N"/>
</dbReference>
<feature type="repeat" description="TPR" evidence="1">
    <location>
        <begin position="112"/>
        <end position="145"/>
    </location>
</feature>
<evidence type="ECO:0000256" key="1">
    <source>
        <dbReference type="PROSITE-ProRule" id="PRU00339"/>
    </source>
</evidence>
<evidence type="ECO:0000313" key="5">
    <source>
        <dbReference type="Proteomes" id="UP000252731"/>
    </source>
</evidence>
<dbReference type="PANTHER" id="PTHR43681">
    <property type="entry name" value="TRANSMEMBRANE GTPASE FZO"/>
    <property type="match status" value="1"/>
</dbReference>
<dbReference type="InterPro" id="IPR011990">
    <property type="entry name" value="TPR-like_helical_dom_sf"/>
</dbReference>
<feature type="coiled-coil region" evidence="2">
    <location>
        <begin position="624"/>
        <end position="681"/>
    </location>
</feature>
<evidence type="ECO:0000259" key="3">
    <source>
        <dbReference type="Pfam" id="PF00350"/>
    </source>
</evidence>
<reference evidence="4 5" key="1">
    <citation type="submission" date="2018-06" db="EMBL/GenBank/DDBJ databases">
        <title>Freshwater and sediment microbial communities from various areas in North America, analyzing microbe dynamics in response to fracking.</title>
        <authorList>
            <person name="Lamendella R."/>
        </authorList>
    </citation>
    <scope>NUCLEOTIDE SEQUENCE [LARGE SCALE GENOMIC DNA]</scope>
    <source>
        <strain evidence="4 5">14_TX</strain>
    </source>
</reference>
<dbReference type="PROSITE" id="PS50005">
    <property type="entry name" value="TPR"/>
    <property type="match status" value="1"/>
</dbReference>
<protein>
    <submittedName>
        <fullName evidence="4">GTPase Era involved in 16S rRNA processing</fullName>
    </submittedName>
</protein>
<dbReference type="SUPFAM" id="SSF52540">
    <property type="entry name" value="P-loop containing nucleoside triphosphate hydrolases"/>
    <property type="match status" value="1"/>
</dbReference>
<gene>
    <name evidence="4" type="ORF">DFO70_11461</name>
</gene>
<evidence type="ECO:0000313" key="4">
    <source>
        <dbReference type="EMBL" id="RBP88433.1"/>
    </source>
</evidence>